<proteinExistence type="predicted"/>
<evidence type="ECO:0008006" key="5">
    <source>
        <dbReference type="Google" id="ProtNLM"/>
    </source>
</evidence>
<evidence type="ECO:0000256" key="2">
    <source>
        <dbReference type="SAM" id="SignalP"/>
    </source>
</evidence>
<keyword evidence="2" id="KW-0732">Signal</keyword>
<gene>
    <name evidence="3" type="ORF">M0R45_033899</name>
</gene>
<comment type="caution">
    <text evidence="3">The sequence shown here is derived from an EMBL/GenBank/DDBJ whole genome shotgun (WGS) entry which is preliminary data.</text>
</comment>
<protein>
    <recommendedName>
        <fullName evidence="5">Transmembrane protein</fullName>
    </recommendedName>
</protein>
<evidence type="ECO:0000313" key="4">
    <source>
        <dbReference type="Proteomes" id="UP001457282"/>
    </source>
</evidence>
<dbReference type="Proteomes" id="UP001457282">
    <property type="component" value="Unassembled WGS sequence"/>
</dbReference>
<feature type="compositionally biased region" description="Low complexity" evidence="1">
    <location>
        <begin position="53"/>
        <end position="65"/>
    </location>
</feature>
<evidence type="ECO:0000313" key="3">
    <source>
        <dbReference type="EMBL" id="KAK9925578.1"/>
    </source>
</evidence>
<dbReference type="AlphaFoldDB" id="A0AAW1WN53"/>
<organism evidence="3 4">
    <name type="scientific">Rubus argutus</name>
    <name type="common">Southern blackberry</name>
    <dbReference type="NCBI Taxonomy" id="59490"/>
    <lineage>
        <taxon>Eukaryota</taxon>
        <taxon>Viridiplantae</taxon>
        <taxon>Streptophyta</taxon>
        <taxon>Embryophyta</taxon>
        <taxon>Tracheophyta</taxon>
        <taxon>Spermatophyta</taxon>
        <taxon>Magnoliopsida</taxon>
        <taxon>eudicotyledons</taxon>
        <taxon>Gunneridae</taxon>
        <taxon>Pentapetalae</taxon>
        <taxon>rosids</taxon>
        <taxon>fabids</taxon>
        <taxon>Rosales</taxon>
        <taxon>Rosaceae</taxon>
        <taxon>Rosoideae</taxon>
        <taxon>Rosoideae incertae sedis</taxon>
        <taxon>Rubus</taxon>
    </lineage>
</organism>
<reference evidence="3 4" key="1">
    <citation type="journal article" date="2023" name="G3 (Bethesda)">
        <title>A chromosome-length genome assembly and annotation of blackberry (Rubus argutus, cv. 'Hillquist').</title>
        <authorList>
            <person name="Bruna T."/>
            <person name="Aryal R."/>
            <person name="Dudchenko O."/>
            <person name="Sargent D.J."/>
            <person name="Mead D."/>
            <person name="Buti M."/>
            <person name="Cavallini A."/>
            <person name="Hytonen T."/>
            <person name="Andres J."/>
            <person name="Pham M."/>
            <person name="Weisz D."/>
            <person name="Mascagni F."/>
            <person name="Usai G."/>
            <person name="Natali L."/>
            <person name="Bassil N."/>
            <person name="Fernandez G.E."/>
            <person name="Lomsadze A."/>
            <person name="Armour M."/>
            <person name="Olukolu B."/>
            <person name="Poorten T."/>
            <person name="Britton C."/>
            <person name="Davik J."/>
            <person name="Ashrafi H."/>
            <person name="Aiden E.L."/>
            <person name="Borodovsky M."/>
            <person name="Worthington M."/>
        </authorList>
    </citation>
    <scope>NUCLEOTIDE SEQUENCE [LARGE SCALE GENOMIC DNA]</scope>
    <source>
        <strain evidence="3">PI 553951</strain>
    </source>
</reference>
<feature type="region of interest" description="Disordered" evidence="1">
    <location>
        <begin position="53"/>
        <end position="72"/>
    </location>
</feature>
<dbReference type="EMBL" id="JBEDUW010000006">
    <property type="protein sequence ID" value="KAK9925578.1"/>
    <property type="molecule type" value="Genomic_DNA"/>
</dbReference>
<name>A0AAW1WN53_RUBAR</name>
<sequence>MASLTKLSCAGVAFVILFANLHGVFSTSMPASPAVLPYAKNINAPNMSSFFPNSSSNSQAASPNAEVPSSGEFVGRVSSANSNRDAAAAAAGLCCFLFVFKIV</sequence>
<feature type="signal peptide" evidence="2">
    <location>
        <begin position="1"/>
        <end position="26"/>
    </location>
</feature>
<evidence type="ECO:0000256" key="1">
    <source>
        <dbReference type="SAM" id="MobiDB-lite"/>
    </source>
</evidence>
<accession>A0AAW1WN53</accession>
<feature type="chain" id="PRO_5043374055" description="Transmembrane protein" evidence="2">
    <location>
        <begin position="27"/>
        <end position="103"/>
    </location>
</feature>
<keyword evidence="4" id="KW-1185">Reference proteome</keyword>